<dbReference type="SUPFAM" id="SSF53335">
    <property type="entry name" value="S-adenosyl-L-methionine-dependent methyltransferases"/>
    <property type="match status" value="1"/>
</dbReference>
<proteinExistence type="predicted"/>
<organism evidence="2 3">
    <name type="scientific">Streptomyces roseicoloratus</name>
    <dbReference type="NCBI Taxonomy" id="2508722"/>
    <lineage>
        <taxon>Bacteria</taxon>
        <taxon>Bacillati</taxon>
        <taxon>Actinomycetota</taxon>
        <taxon>Actinomycetes</taxon>
        <taxon>Kitasatosporales</taxon>
        <taxon>Streptomycetaceae</taxon>
        <taxon>Streptomyces</taxon>
    </lineage>
</organism>
<dbReference type="Gene3D" id="3.40.50.150">
    <property type="entry name" value="Vaccinia Virus protein VP39"/>
    <property type="match status" value="1"/>
</dbReference>
<sequence length="556" mass="59637">MSDEGTAAAPVVTAAQIARLAGVTRAAVANWRRRHDDFPPPAGGTAAGPLFSLPEVEKWLAGQRKGRSASPEVTLWQFLRSAHGDDMTTALVGIGSTLSEDGPSESGQVPDELSNLVDQLVNERSAHQLFEDLISRYLASIGRSGAQAVSSPRLVRAFAHFAGAADGSAYDPTCGIGSLLLAVTGPRTTLLAGQDTHPGLLRLARLRTGFADGPPAQVEAGDSLRDDRIPDLRAQLVVCDPPLGQPDWGREDLLLDPRWELGVPPRAESDLAWLQHCYFHTAPGGRTLIALPPSAAYRKSGRRIRSELVRRGLLVSVIALPAGFASSHNMPLLLWELRRPAVPGDEVRSVRMVDLTANDPDGPLDPAPDQVADVPLINLLRDDVDLSPAAYVTTAQPDYPGEYAALRQALGRQLRELAALLPTLPPGPGAGTMDELSAVDVSDLVQAGLVTTEGSETISTSDQLDTDYLRGFLRSAGNTRRNTTSTGTHRADLRGAQLPQMDIEQQRRYGEIFRELGDFERRIKEVAKMSDRAARLAYDGLTNGALAPDATREGGK</sequence>
<accession>A0ABY9RVW5</accession>
<keyword evidence="2" id="KW-0808">Transferase</keyword>
<reference evidence="2 3" key="1">
    <citation type="submission" date="2023-09" db="EMBL/GenBank/DDBJ databases">
        <title>Complete genome of Streptomyces roseicoloratus T14.</title>
        <authorList>
            <person name="Bashizi T."/>
            <person name="Kim M.-J."/>
            <person name="Lee G."/>
            <person name="Tagele S.B."/>
            <person name="Shin J.-H."/>
        </authorList>
    </citation>
    <scope>NUCLEOTIDE SEQUENCE [LARGE SCALE GENOMIC DNA]</scope>
    <source>
        <strain evidence="2 3">T14</strain>
    </source>
</reference>
<dbReference type="PRINTS" id="PR00507">
    <property type="entry name" value="N12N6MTFRASE"/>
</dbReference>
<evidence type="ECO:0000313" key="2">
    <source>
        <dbReference type="EMBL" id="WMX46317.1"/>
    </source>
</evidence>
<protein>
    <submittedName>
        <fullName evidence="2">N-6 DNA methylase</fullName>
    </submittedName>
</protein>
<dbReference type="Pfam" id="PF02384">
    <property type="entry name" value="N6_Mtase"/>
    <property type="match status" value="1"/>
</dbReference>
<dbReference type="PANTHER" id="PTHR42998">
    <property type="entry name" value="TYPE I RESTRICTION ENZYME HINDVIIP M PROTEIN-RELATED"/>
    <property type="match status" value="1"/>
</dbReference>
<dbReference type="Proteomes" id="UP001250858">
    <property type="component" value="Chromosome"/>
</dbReference>
<evidence type="ECO:0000313" key="3">
    <source>
        <dbReference type="Proteomes" id="UP001250858"/>
    </source>
</evidence>
<dbReference type="GO" id="GO:0008168">
    <property type="term" value="F:methyltransferase activity"/>
    <property type="evidence" value="ECO:0007669"/>
    <property type="project" value="UniProtKB-KW"/>
</dbReference>
<dbReference type="GO" id="GO:0032259">
    <property type="term" value="P:methylation"/>
    <property type="evidence" value="ECO:0007669"/>
    <property type="project" value="UniProtKB-KW"/>
</dbReference>
<gene>
    <name evidence="2" type="ORF">RGF97_17735</name>
</gene>
<keyword evidence="3" id="KW-1185">Reference proteome</keyword>
<dbReference type="InterPro" id="IPR029063">
    <property type="entry name" value="SAM-dependent_MTases_sf"/>
</dbReference>
<feature type="domain" description="DNA methylase adenine-specific" evidence="1">
    <location>
        <begin position="129"/>
        <end position="342"/>
    </location>
</feature>
<keyword evidence="2" id="KW-0489">Methyltransferase</keyword>
<dbReference type="PANTHER" id="PTHR42998:SF1">
    <property type="entry name" value="TYPE I RESTRICTION ENZYME HINDI METHYLASE SUBUNIT"/>
    <property type="match status" value="1"/>
</dbReference>
<dbReference type="InterPro" id="IPR003356">
    <property type="entry name" value="DNA_methylase_A-5"/>
</dbReference>
<dbReference type="EMBL" id="CP133762">
    <property type="protein sequence ID" value="WMX46317.1"/>
    <property type="molecule type" value="Genomic_DNA"/>
</dbReference>
<evidence type="ECO:0000259" key="1">
    <source>
        <dbReference type="Pfam" id="PF02384"/>
    </source>
</evidence>
<dbReference type="RefSeq" id="WP_309548898.1">
    <property type="nucleotide sequence ID" value="NZ_CP133762.1"/>
</dbReference>
<dbReference type="InterPro" id="IPR052916">
    <property type="entry name" value="Type-I_RE_MTase_Subunit"/>
</dbReference>
<name>A0ABY9RVW5_9ACTN</name>